<comment type="caution">
    <text evidence="2">The sequence shown here is derived from an EMBL/GenBank/DDBJ whole genome shotgun (WGS) entry which is preliminary data.</text>
</comment>
<proteinExistence type="predicted"/>
<accession>A0ABW1ZQM9</accession>
<dbReference type="EMBL" id="JBHSWB010000002">
    <property type="protein sequence ID" value="MFC6662622.1"/>
    <property type="molecule type" value="Genomic_DNA"/>
</dbReference>
<dbReference type="Proteomes" id="UP001596317">
    <property type="component" value="Unassembled WGS sequence"/>
</dbReference>
<keyword evidence="1" id="KW-0732">Signal</keyword>
<keyword evidence="3" id="KW-1185">Reference proteome</keyword>
<evidence type="ECO:0000313" key="2">
    <source>
        <dbReference type="EMBL" id="MFC6662622.1"/>
    </source>
</evidence>
<sequence>MMRIQTAALSLMAILTAAGQTAGAEALLSLIEKGGQDQSSVNRVMPFVELRDTAGRDREYSVPYVPELSVKNVAADFVANWKSYQDTLHWAMMVGINNNVTALGLPHDLHFANCTLQLPADLTISAGQLLTGSSWIKADPASIKLKTSNPSSERAKTLPEGGVNGWRDDGVSLENYDIPRVDRRRYCAYSNIELIPDELMMYVPGVRVCSPFGCVATPDYPKPTYVNWDGLRGRLQAVCAAANKGETSNYQKENLLTLSKNTPLAIHWNGVGTVTGTRSGTTMAPFYALGTNLLSVASMAKTDPRFPAYVSGRLPVDPSAVLSKGHVGVPELEVLKRYLEPGNLEEQEAQGEATFFQAWQQLDTLNDFRPLRYWAKAMECNIFGTCTPVPLPLLAPNAVVTPVNCTVPSAAVRTGTTTINQYRYRWGVVSTPEGFTVPNVTGSPVLRPDKE</sequence>
<dbReference type="RefSeq" id="WP_224611017.1">
    <property type="nucleotide sequence ID" value="NZ_JAIQXV010000016.1"/>
</dbReference>
<name>A0ABW1ZQM9_9DEIO</name>
<evidence type="ECO:0008006" key="4">
    <source>
        <dbReference type="Google" id="ProtNLM"/>
    </source>
</evidence>
<gene>
    <name evidence="2" type="ORF">ACFP90_21430</name>
</gene>
<feature type="signal peptide" evidence="1">
    <location>
        <begin position="1"/>
        <end position="22"/>
    </location>
</feature>
<protein>
    <recommendedName>
        <fullName evidence="4">TIGR03790 family protein</fullName>
    </recommendedName>
</protein>
<evidence type="ECO:0000313" key="3">
    <source>
        <dbReference type="Proteomes" id="UP001596317"/>
    </source>
</evidence>
<reference evidence="3" key="1">
    <citation type="journal article" date="2019" name="Int. J. Syst. Evol. Microbiol.">
        <title>The Global Catalogue of Microorganisms (GCM) 10K type strain sequencing project: providing services to taxonomists for standard genome sequencing and annotation.</title>
        <authorList>
            <consortium name="The Broad Institute Genomics Platform"/>
            <consortium name="The Broad Institute Genome Sequencing Center for Infectious Disease"/>
            <person name="Wu L."/>
            <person name="Ma J."/>
        </authorList>
    </citation>
    <scope>NUCLEOTIDE SEQUENCE [LARGE SCALE GENOMIC DNA]</scope>
    <source>
        <strain evidence="3">CCUG 63830</strain>
    </source>
</reference>
<feature type="chain" id="PRO_5045299508" description="TIGR03790 family protein" evidence="1">
    <location>
        <begin position="23"/>
        <end position="451"/>
    </location>
</feature>
<evidence type="ECO:0000256" key="1">
    <source>
        <dbReference type="SAM" id="SignalP"/>
    </source>
</evidence>
<organism evidence="2 3">
    <name type="scientific">Deinococcus multiflagellatus</name>
    <dbReference type="NCBI Taxonomy" id="1656887"/>
    <lineage>
        <taxon>Bacteria</taxon>
        <taxon>Thermotogati</taxon>
        <taxon>Deinococcota</taxon>
        <taxon>Deinococci</taxon>
        <taxon>Deinococcales</taxon>
        <taxon>Deinococcaceae</taxon>
        <taxon>Deinococcus</taxon>
    </lineage>
</organism>